<dbReference type="GeneID" id="109254343"/>
<feature type="compositionally biased region" description="Low complexity" evidence="1">
    <location>
        <begin position="173"/>
        <end position="187"/>
    </location>
</feature>
<evidence type="ECO:0000256" key="1">
    <source>
        <dbReference type="SAM" id="MobiDB-lite"/>
    </source>
</evidence>
<feature type="region of interest" description="Disordered" evidence="1">
    <location>
        <begin position="106"/>
        <end position="187"/>
    </location>
</feature>
<dbReference type="KEGG" id="ppad:109254343"/>
<feature type="compositionally biased region" description="Pro residues" evidence="1">
    <location>
        <begin position="121"/>
        <end position="149"/>
    </location>
</feature>
<dbReference type="AlphaFoldDB" id="A0A9V1EKK8"/>
<name>A0A9V1EKK8_PANPR</name>
<protein>
    <submittedName>
        <fullName evidence="3">Uncharacterized protein LOC109254343</fullName>
    </submittedName>
</protein>
<feature type="compositionally biased region" description="Basic and acidic residues" evidence="1">
    <location>
        <begin position="1"/>
        <end position="15"/>
    </location>
</feature>
<sequence>MGTEQETPRPRDGHASEPALRSQSSPRAPPGRPRTSARGSEVPGSLGPRPRRFLEGACPGSAGRTAGVSRCAAAAPCGASRVQPVPSPAWRALSAPGLLSARAKTLARDLPAPVPSDSTPQPGPLSPTAPQPRPSSGPDPSALPRPPDSPSTRGPAAPSAAAHPDTDLRRHPAPASRRPTRAPQAAA</sequence>
<dbReference type="RefSeq" id="XP_019283670.2">
    <property type="nucleotide sequence ID" value="XM_019428125.2"/>
</dbReference>
<gene>
    <name evidence="3" type="primary">LOC109254343</name>
</gene>
<accession>A0A9V1EKK8</accession>
<keyword evidence="2" id="KW-1185">Reference proteome</keyword>
<feature type="region of interest" description="Disordered" evidence="1">
    <location>
        <begin position="1"/>
        <end position="69"/>
    </location>
</feature>
<evidence type="ECO:0000313" key="3">
    <source>
        <dbReference type="RefSeq" id="XP_019283670.2"/>
    </source>
</evidence>
<organism evidence="2 3">
    <name type="scientific">Panthera pardus</name>
    <name type="common">Leopard</name>
    <name type="synonym">Felis pardus</name>
    <dbReference type="NCBI Taxonomy" id="9691"/>
    <lineage>
        <taxon>Eukaryota</taxon>
        <taxon>Metazoa</taxon>
        <taxon>Chordata</taxon>
        <taxon>Craniata</taxon>
        <taxon>Vertebrata</taxon>
        <taxon>Euteleostomi</taxon>
        <taxon>Mammalia</taxon>
        <taxon>Eutheria</taxon>
        <taxon>Laurasiatheria</taxon>
        <taxon>Carnivora</taxon>
        <taxon>Feliformia</taxon>
        <taxon>Felidae</taxon>
        <taxon>Pantherinae</taxon>
        <taxon>Panthera</taxon>
    </lineage>
</organism>
<proteinExistence type="predicted"/>
<reference evidence="3" key="1">
    <citation type="submission" date="2025-08" db="UniProtKB">
        <authorList>
            <consortium name="RefSeq"/>
        </authorList>
    </citation>
    <scope>IDENTIFICATION</scope>
    <source>
        <tissue evidence="3">Whole blood</tissue>
    </source>
</reference>
<dbReference type="Proteomes" id="UP001165780">
    <property type="component" value="Unplaced"/>
</dbReference>
<evidence type="ECO:0000313" key="2">
    <source>
        <dbReference type="Proteomes" id="UP001165780"/>
    </source>
</evidence>